<evidence type="ECO:0000259" key="1">
    <source>
        <dbReference type="Pfam" id="PF03796"/>
    </source>
</evidence>
<dbReference type="Pfam" id="PF03796">
    <property type="entry name" value="DnaB_C"/>
    <property type="match status" value="1"/>
</dbReference>
<sequence>MKLSAPIFQLKRRAKLLARSQAIPLNQALDQIAQEQGFARWSLLAAQPGGEPERLTLLPRLANGDLLLLSGRPGHGKTSLGLTLLLEAARNKRRAVLFTLEMTEAQARNSLCRLEETATDLRSEIEIVTSEDICAKFIIDHLGEEAANCVAVIDYLQLLDQQRSKPPLSNQMLALGAFAQRTGATLAFISQIDRSFDAEVKTMPDLKDIRLPNYLDLTLFTKACFLHGGKMRLQNVA</sequence>
<dbReference type="PANTHER" id="PTHR30153:SF2">
    <property type="entry name" value="REPLICATIVE DNA HELICASE"/>
    <property type="match status" value="1"/>
</dbReference>
<dbReference type="Gene3D" id="3.40.50.300">
    <property type="entry name" value="P-loop containing nucleotide triphosphate hydrolases"/>
    <property type="match status" value="1"/>
</dbReference>
<organism evidence="2 3">
    <name type="scientific">Aureimonas fodinaquatilis</name>
    <dbReference type="NCBI Taxonomy" id="2565783"/>
    <lineage>
        <taxon>Bacteria</taxon>
        <taxon>Pseudomonadati</taxon>
        <taxon>Pseudomonadota</taxon>
        <taxon>Alphaproteobacteria</taxon>
        <taxon>Hyphomicrobiales</taxon>
        <taxon>Aurantimonadaceae</taxon>
        <taxon>Aureimonas</taxon>
    </lineage>
</organism>
<feature type="domain" description="SF4 helicase" evidence="1">
    <location>
        <begin position="61"/>
        <end position="109"/>
    </location>
</feature>
<dbReference type="Proteomes" id="UP000324738">
    <property type="component" value="Unassembled WGS sequence"/>
</dbReference>
<dbReference type="SUPFAM" id="SSF52540">
    <property type="entry name" value="P-loop containing nucleoside triphosphate hydrolases"/>
    <property type="match status" value="1"/>
</dbReference>
<keyword evidence="2" id="KW-0067">ATP-binding</keyword>
<name>A0A5B0DWJ0_9HYPH</name>
<keyword evidence="3" id="KW-1185">Reference proteome</keyword>
<reference evidence="2 3" key="1">
    <citation type="submission" date="2019-08" db="EMBL/GenBank/DDBJ databases">
        <title>Aureimonas fodiniaquatilis sp. nov., isolated from a coal mine wastewater.</title>
        <authorList>
            <person name="Kim W."/>
        </authorList>
    </citation>
    <scope>NUCLEOTIDE SEQUENCE [LARGE SCALE GENOMIC DNA]</scope>
    <source>
        <strain evidence="2 3">CAU 1482</strain>
    </source>
</reference>
<gene>
    <name evidence="2" type="ORF">FPY71_07465</name>
</gene>
<evidence type="ECO:0000313" key="3">
    <source>
        <dbReference type="Proteomes" id="UP000324738"/>
    </source>
</evidence>
<keyword evidence="2" id="KW-0378">Hydrolase</keyword>
<dbReference type="NCBIfam" id="NF004629">
    <property type="entry name" value="PRK05973.1"/>
    <property type="match status" value="1"/>
</dbReference>
<dbReference type="GO" id="GO:0003678">
    <property type="term" value="F:DNA helicase activity"/>
    <property type="evidence" value="ECO:0007669"/>
    <property type="project" value="InterPro"/>
</dbReference>
<dbReference type="InterPro" id="IPR027417">
    <property type="entry name" value="P-loop_NTPase"/>
</dbReference>
<dbReference type="OrthoDB" id="7357206at2"/>
<evidence type="ECO:0000313" key="2">
    <source>
        <dbReference type="EMBL" id="KAA0970352.1"/>
    </source>
</evidence>
<dbReference type="GO" id="GO:0006260">
    <property type="term" value="P:DNA replication"/>
    <property type="evidence" value="ECO:0007669"/>
    <property type="project" value="InterPro"/>
</dbReference>
<keyword evidence="2" id="KW-0347">Helicase</keyword>
<comment type="caution">
    <text evidence="2">The sequence shown here is derived from an EMBL/GenBank/DDBJ whole genome shotgun (WGS) entry which is preliminary data.</text>
</comment>
<dbReference type="GO" id="GO:0005524">
    <property type="term" value="F:ATP binding"/>
    <property type="evidence" value="ECO:0007669"/>
    <property type="project" value="InterPro"/>
</dbReference>
<dbReference type="InterPro" id="IPR007694">
    <property type="entry name" value="DNA_helicase_DnaB-like_C"/>
</dbReference>
<protein>
    <submittedName>
        <fullName evidence="2">DNA helicase</fullName>
    </submittedName>
</protein>
<dbReference type="EMBL" id="VTWH01000002">
    <property type="protein sequence ID" value="KAA0970352.1"/>
    <property type="molecule type" value="Genomic_DNA"/>
</dbReference>
<accession>A0A5B0DWJ0</accession>
<keyword evidence="2" id="KW-0547">Nucleotide-binding</keyword>
<dbReference type="GO" id="GO:0005829">
    <property type="term" value="C:cytosol"/>
    <property type="evidence" value="ECO:0007669"/>
    <property type="project" value="TreeGrafter"/>
</dbReference>
<proteinExistence type="predicted"/>
<dbReference type="AlphaFoldDB" id="A0A5B0DWJ0"/>
<dbReference type="RefSeq" id="WP_149299249.1">
    <property type="nucleotide sequence ID" value="NZ_VTWH01000002.1"/>
</dbReference>
<dbReference type="PANTHER" id="PTHR30153">
    <property type="entry name" value="REPLICATIVE DNA HELICASE DNAB"/>
    <property type="match status" value="1"/>
</dbReference>